<keyword evidence="2" id="KW-1185">Reference proteome</keyword>
<evidence type="ECO:0000313" key="1">
    <source>
        <dbReference type="EMBL" id="MFI0793013.1"/>
    </source>
</evidence>
<proteinExistence type="predicted"/>
<reference evidence="1 2" key="1">
    <citation type="submission" date="2024-10" db="EMBL/GenBank/DDBJ databases">
        <title>The Natural Products Discovery Center: Release of the First 8490 Sequenced Strains for Exploring Actinobacteria Biosynthetic Diversity.</title>
        <authorList>
            <person name="Kalkreuter E."/>
            <person name="Kautsar S.A."/>
            <person name="Yang D."/>
            <person name="Bader C.D."/>
            <person name="Teijaro C.N."/>
            <person name="Fluegel L."/>
            <person name="Davis C.M."/>
            <person name="Simpson J.R."/>
            <person name="Lauterbach L."/>
            <person name="Steele A.D."/>
            <person name="Gui C."/>
            <person name="Meng S."/>
            <person name="Li G."/>
            <person name="Viehrig K."/>
            <person name="Ye F."/>
            <person name="Su P."/>
            <person name="Kiefer A.F."/>
            <person name="Nichols A."/>
            <person name="Cepeda A.J."/>
            <person name="Yan W."/>
            <person name="Fan B."/>
            <person name="Jiang Y."/>
            <person name="Adhikari A."/>
            <person name="Zheng C.-J."/>
            <person name="Schuster L."/>
            <person name="Cowan T.M."/>
            <person name="Smanski M.J."/>
            <person name="Chevrette M.G."/>
            <person name="De Carvalho L.P.S."/>
            <person name="Shen B."/>
        </authorList>
    </citation>
    <scope>NUCLEOTIDE SEQUENCE [LARGE SCALE GENOMIC DNA]</scope>
    <source>
        <strain evidence="1 2">NPDC021253</strain>
    </source>
</reference>
<evidence type="ECO:0000313" key="2">
    <source>
        <dbReference type="Proteomes" id="UP001611075"/>
    </source>
</evidence>
<gene>
    <name evidence="1" type="ORF">ACH4OY_09980</name>
</gene>
<protein>
    <submittedName>
        <fullName evidence="1">Uncharacterized protein</fullName>
    </submittedName>
</protein>
<dbReference type="Proteomes" id="UP001611075">
    <property type="component" value="Unassembled WGS sequence"/>
</dbReference>
<accession>A0ABW7SM26</accession>
<dbReference type="EMBL" id="JBIRPU010000004">
    <property type="protein sequence ID" value="MFI0793013.1"/>
    <property type="molecule type" value="Genomic_DNA"/>
</dbReference>
<name>A0ABW7SM26_9ACTN</name>
<dbReference type="RefSeq" id="WP_387020268.1">
    <property type="nucleotide sequence ID" value="NZ_JBIRPU010000004.1"/>
</dbReference>
<comment type="caution">
    <text evidence="1">The sequence shown here is derived from an EMBL/GenBank/DDBJ whole genome shotgun (WGS) entry which is preliminary data.</text>
</comment>
<sequence length="137" mass="15943">MPKRRPLYPDIDLNETTEYSIRILRAADNRNPTGVVLFEGLTRFRLTPLPRVRSIPGPRYEVTPLAYDRDQGWQFPTDYHNGSEMIYNFGDIFCIFLDRYRDPNKPYGPDGPTAREALEMSVDTFLLQNGLNGIEWQ</sequence>
<organism evidence="1 2">
    <name type="scientific">Micromonospora rubida</name>
    <dbReference type="NCBI Taxonomy" id="2697657"/>
    <lineage>
        <taxon>Bacteria</taxon>
        <taxon>Bacillati</taxon>
        <taxon>Actinomycetota</taxon>
        <taxon>Actinomycetes</taxon>
        <taxon>Micromonosporales</taxon>
        <taxon>Micromonosporaceae</taxon>
        <taxon>Micromonospora</taxon>
    </lineage>
</organism>